<gene>
    <name evidence="2" type="ORF">LMG7974_00421</name>
</gene>
<reference evidence="2 3" key="1">
    <citation type="submission" date="2020-11" db="EMBL/GenBank/DDBJ databases">
        <authorList>
            <person name="Peeters C."/>
        </authorList>
    </citation>
    <scope>NUCLEOTIDE SEQUENCE [LARGE SCALE GENOMIC DNA]</scope>
    <source>
        <strain evidence="2 3">LMG 7974</strain>
    </source>
</reference>
<keyword evidence="3" id="KW-1185">Reference proteome</keyword>
<keyword evidence="1" id="KW-0812">Transmembrane</keyword>
<evidence type="ECO:0000313" key="2">
    <source>
        <dbReference type="EMBL" id="CAD7287542.1"/>
    </source>
</evidence>
<keyword evidence="1" id="KW-0472">Membrane</keyword>
<feature type="transmembrane region" description="Helical" evidence="1">
    <location>
        <begin position="30"/>
        <end position="48"/>
    </location>
</feature>
<protein>
    <recommendedName>
        <fullName evidence="4">Integral membrane protein</fullName>
    </recommendedName>
</protein>
<sequence length="115" mass="12985">MVRTLVLIIALFALIVALWAIKDEKLSKKLKATITAFIIFGVGFAYFYESSTNVQNEKNIKILANFNQQKIIKCGEYNVSKAKFNYEFGTAVFMAKPEIAEIRGIIIPISKCEND</sequence>
<name>A0ABN7K9V7_9BACT</name>
<organism evidence="2 3">
    <name type="scientific">Campylobacter majalis</name>
    <dbReference type="NCBI Taxonomy" id="2790656"/>
    <lineage>
        <taxon>Bacteria</taxon>
        <taxon>Pseudomonadati</taxon>
        <taxon>Campylobacterota</taxon>
        <taxon>Epsilonproteobacteria</taxon>
        <taxon>Campylobacterales</taxon>
        <taxon>Campylobacteraceae</taxon>
        <taxon>Campylobacter</taxon>
    </lineage>
</organism>
<dbReference type="EMBL" id="CAJHOF010000003">
    <property type="protein sequence ID" value="CAD7287542.1"/>
    <property type="molecule type" value="Genomic_DNA"/>
</dbReference>
<dbReference type="Proteomes" id="UP000789803">
    <property type="component" value="Unassembled WGS sequence"/>
</dbReference>
<accession>A0ABN7K9V7</accession>
<comment type="caution">
    <text evidence="2">The sequence shown here is derived from an EMBL/GenBank/DDBJ whole genome shotgun (WGS) entry which is preliminary data.</text>
</comment>
<dbReference type="RefSeq" id="WP_229932243.1">
    <property type="nucleotide sequence ID" value="NZ_CAJHOF010000003.1"/>
</dbReference>
<proteinExistence type="predicted"/>
<evidence type="ECO:0000256" key="1">
    <source>
        <dbReference type="SAM" id="Phobius"/>
    </source>
</evidence>
<evidence type="ECO:0008006" key="4">
    <source>
        <dbReference type="Google" id="ProtNLM"/>
    </source>
</evidence>
<keyword evidence="1" id="KW-1133">Transmembrane helix</keyword>
<evidence type="ECO:0000313" key="3">
    <source>
        <dbReference type="Proteomes" id="UP000789803"/>
    </source>
</evidence>